<sequence length="471" mass="52858">MHLDFGIPPRAEENRALVEQRLIEAQETGSVRETLTVEWRGQPLHVEVIDMPVERLYYNPGTHRIRAQRSFDPAQDQALEADPWRDTSQDYLEYLLKALPSDPAKRDPDFDVLMESLRDFKQNEPGLITREGVLVNGNTRCAALKELGVGHIRVGVLPKSCTWEDVNAVELSLQLRKEHKRDYSYINRLLAIDEQLSLGRPVSEIAREFRIRPATCEQDIWVLGTLRDLVARSREGDLKLRLMDFEEQQEKLRELHRRYVKETAVSKENADLLKESRLAAIVLDFSKTDVRLIEPEFRVRYLDRYLPTPLKGVTSVVASSAVIPGLNRAVKTAGGQVMEARMLTDLLLKAKAVEAAGDQVAAGRAAEASQVIADAKKAFNDAMEPAGKDARVRKRRQAAPDRLNDACADIEQCVTDLVMSRASNSLDEEAFDEAVVKLRDALAKLAVESARSVKVRGDGVSWLLDASGMEV</sequence>
<evidence type="ECO:0000313" key="2">
    <source>
        <dbReference type="Proteomes" id="UP001602119"/>
    </source>
</evidence>
<dbReference type="RefSeq" id="WP_387340549.1">
    <property type="nucleotide sequence ID" value="NZ_JBIAXI010000002.1"/>
</dbReference>
<accession>A0ABW6UYI4</accession>
<comment type="caution">
    <text evidence="1">The sequence shown here is derived from an EMBL/GenBank/DDBJ whole genome shotgun (WGS) entry which is preliminary data.</text>
</comment>
<dbReference type="EMBL" id="JBIAXI010000002">
    <property type="protein sequence ID" value="MFF4771990.1"/>
    <property type="molecule type" value="Genomic_DNA"/>
</dbReference>
<reference evidence="1 2" key="1">
    <citation type="submission" date="2024-10" db="EMBL/GenBank/DDBJ databases">
        <title>The Natural Products Discovery Center: Release of the First 8490 Sequenced Strains for Exploring Actinobacteria Biosynthetic Diversity.</title>
        <authorList>
            <person name="Kalkreuter E."/>
            <person name="Kautsar S.A."/>
            <person name="Yang D."/>
            <person name="Bader C.D."/>
            <person name="Teijaro C.N."/>
            <person name="Fluegel L."/>
            <person name="Davis C.M."/>
            <person name="Simpson J.R."/>
            <person name="Lauterbach L."/>
            <person name="Steele A.D."/>
            <person name="Gui C."/>
            <person name="Meng S."/>
            <person name="Li G."/>
            <person name="Viehrig K."/>
            <person name="Ye F."/>
            <person name="Su P."/>
            <person name="Kiefer A.F."/>
            <person name="Nichols A."/>
            <person name="Cepeda A.J."/>
            <person name="Yan W."/>
            <person name="Fan B."/>
            <person name="Jiang Y."/>
            <person name="Adhikari A."/>
            <person name="Zheng C.-J."/>
            <person name="Schuster L."/>
            <person name="Cowan T.M."/>
            <person name="Smanski M.J."/>
            <person name="Chevrette M.G."/>
            <person name="De Carvalho L.P.S."/>
            <person name="Shen B."/>
        </authorList>
    </citation>
    <scope>NUCLEOTIDE SEQUENCE [LARGE SCALE GENOMIC DNA]</scope>
    <source>
        <strain evidence="1 2">NPDC001281</strain>
    </source>
</reference>
<evidence type="ECO:0000313" key="1">
    <source>
        <dbReference type="EMBL" id="MFF4771990.1"/>
    </source>
</evidence>
<organism evidence="1 2">
    <name type="scientific">Microtetraspora fusca</name>
    <dbReference type="NCBI Taxonomy" id="1997"/>
    <lineage>
        <taxon>Bacteria</taxon>
        <taxon>Bacillati</taxon>
        <taxon>Actinomycetota</taxon>
        <taxon>Actinomycetes</taxon>
        <taxon>Streptosporangiales</taxon>
        <taxon>Streptosporangiaceae</taxon>
        <taxon>Microtetraspora</taxon>
    </lineage>
</organism>
<name>A0ABW6UYI4_MICFU</name>
<dbReference type="InterPro" id="IPR036086">
    <property type="entry name" value="ParB/Sulfiredoxin_sf"/>
</dbReference>
<gene>
    <name evidence="1" type="ORF">ACFY05_03955</name>
</gene>
<dbReference type="SUPFAM" id="SSF110849">
    <property type="entry name" value="ParB/Sulfiredoxin"/>
    <property type="match status" value="1"/>
</dbReference>
<proteinExistence type="predicted"/>
<protein>
    <submittedName>
        <fullName evidence="1">Transcriptional regulator</fullName>
    </submittedName>
</protein>
<dbReference type="Proteomes" id="UP001602119">
    <property type="component" value="Unassembled WGS sequence"/>
</dbReference>
<keyword evidence="2" id="KW-1185">Reference proteome</keyword>